<keyword evidence="4 5" id="KW-0520">NAD</keyword>
<evidence type="ECO:0000256" key="5">
    <source>
        <dbReference type="PIRSR" id="PIRSR000350-3"/>
    </source>
</evidence>
<dbReference type="GO" id="GO:0050660">
    <property type="term" value="F:flavin adenine dinucleotide binding"/>
    <property type="evidence" value="ECO:0007669"/>
    <property type="project" value="TreeGrafter"/>
</dbReference>
<evidence type="ECO:0000256" key="2">
    <source>
        <dbReference type="ARBA" id="ARBA00022630"/>
    </source>
</evidence>
<feature type="domain" description="FAD/NAD(P)-binding" evidence="8">
    <location>
        <begin position="5"/>
        <end position="313"/>
    </location>
</feature>
<dbReference type="Pfam" id="PF02852">
    <property type="entry name" value="Pyr_redox_dim"/>
    <property type="match status" value="1"/>
</dbReference>
<reference evidence="9 10" key="1">
    <citation type="journal article" date="2018" name="Vet. Microbiol.">
        <title>Characterisation of Staphylococcus felis isolated from cats using whole genome sequencing.</title>
        <authorList>
            <person name="Worthing K."/>
            <person name="Pang S."/>
            <person name="Trott D.J."/>
            <person name="Abraham S."/>
            <person name="Coombs G.W."/>
            <person name="Jordan D."/>
            <person name="McIntyre L."/>
            <person name="Davies M.R."/>
            <person name="Norris J."/>
        </authorList>
    </citation>
    <scope>NUCLEOTIDE SEQUENCE [LARGE SCALE GENOMIC DNA]</scope>
    <source>
        <strain evidence="9 10">F25</strain>
    </source>
</reference>
<dbReference type="GO" id="GO:0006103">
    <property type="term" value="P:2-oxoglutarate metabolic process"/>
    <property type="evidence" value="ECO:0007669"/>
    <property type="project" value="TreeGrafter"/>
</dbReference>
<organism evidence="9 10">
    <name type="scientific">Staphylococcus felis</name>
    <dbReference type="NCBI Taxonomy" id="46127"/>
    <lineage>
        <taxon>Bacteria</taxon>
        <taxon>Bacillati</taxon>
        <taxon>Bacillota</taxon>
        <taxon>Bacilli</taxon>
        <taxon>Bacillales</taxon>
        <taxon>Staphylococcaceae</taxon>
        <taxon>Staphylococcus</taxon>
    </lineage>
</organism>
<dbReference type="InterPro" id="IPR004099">
    <property type="entry name" value="Pyr_nucl-diS_OxRdtase_dimer"/>
</dbReference>
<evidence type="ECO:0000256" key="6">
    <source>
        <dbReference type="PIRSR" id="PIRSR000350-4"/>
    </source>
</evidence>
<dbReference type="Gene3D" id="3.50.50.60">
    <property type="entry name" value="FAD/NAD(P)-binding domain"/>
    <property type="match status" value="2"/>
</dbReference>
<dbReference type="InterPro" id="IPR001100">
    <property type="entry name" value="Pyr_nuc-diS_OxRdtase"/>
</dbReference>
<evidence type="ECO:0000256" key="1">
    <source>
        <dbReference type="ARBA" id="ARBA00007532"/>
    </source>
</evidence>
<dbReference type="Gene3D" id="3.30.390.30">
    <property type="match status" value="1"/>
</dbReference>
<evidence type="ECO:0000259" key="7">
    <source>
        <dbReference type="Pfam" id="PF02852"/>
    </source>
</evidence>
<evidence type="ECO:0000256" key="3">
    <source>
        <dbReference type="ARBA" id="ARBA00022827"/>
    </source>
</evidence>
<dbReference type="PIRSF" id="PIRSF000350">
    <property type="entry name" value="Mercury_reductase_MerA"/>
    <property type="match status" value="1"/>
</dbReference>
<feature type="disulfide bond" description="Redox-active" evidence="6">
    <location>
        <begin position="42"/>
        <end position="47"/>
    </location>
</feature>
<protein>
    <submittedName>
        <fullName evidence="9">NAD(P)/FAD-dependent oxidoreductase</fullName>
    </submittedName>
</protein>
<dbReference type="AlphaFoldDB" id="A0AAX1RTM1"/>
<feature type="binding site" evidence="5">
    <location>
        <position position="299"/>
    </location>
    <ligand>
        <name>FAD</name>
        <dbReference type="ChEBI" id="CHEBI:57692"/>
    </ligand>
</feature>
<keyword evidence="2" id="KW-0285">Flavoprotein</keyword>
<accession>A0AAX1RTM1</accession>
<dbReference type="Pfam" id="PF07992">
    <property type="entry name" value="Pyr_redox_2"/>
    <property type="match status" value="1"/>
</dbReference>
<evidence type="ECO:0000313" key="9">
    <source>
        <dbReference type="EMBL" id="REI19416.1"/>
    </source>
</evidence>
<dbReference type="EMBL" id="QKYD01000159">
    <property type="protein sequence ID" value="REI19416.1"/>
    <property type="molecule type" value="Genomic_DNA"/>
</dbReference>
<dbReference type="InterPro" id="IPR050151">
    <property type="entry name" value="Class-I_Pyr_Nuc-Dis_Oxidored"/>
</dbReference>
<evidence type="ECO:0000313" key="10">
    <source>
        <dbReference type="Proteomes" id="UP000256337"/>
    </source>
</evidence>
<evidence type="ECO:0000259" key="8">
    <source>
        <dbReference type="Pfam" id="PF07992"/>
    </source>
</evidence>
<gene>
    <name evidence="9" type="ORF">DOS76_10950</name>
</gene>
<feature type="domain" description="Pyridine nucleotide-disulphide oxidoreductase dimerisation" evidence="7">
    <location>
        <begin position="336"/>
        <end position="436"/>
    </location>
</feature>
<feature type="binding site" evidence="5">
    <location>
        <position position="259"/>
    </location>
    <ligand>
        <name>NAD(+)</name>
        <dbReference type="ChEBI" id="CHEBI:57540"/>
    </ligand>
</feature>
<dbReference type="PRINTS" id="PR00411">
    <property type="entry name" value="PNDRDTASEI"/>
</dbReference>
<sequence length="452" mass="50154">MTKQYDVLFLGSGHAAWHAALTLSKAGKSVAMIEKDRIAGTCTNYGCNAKIVLEYPFEILEQASHYPKMINTTRLKVDWDTLMQHKHRVIDPLAGHLQHLFEQNGIDIIRGSGQLVDEHTIQVDHTLYYGAHIVIATGQRSHQLDIKGQALTHDSRDFLSLAHMPKHITFLGIGIISIEFASIAIKSGAEVHMIHHNDRPVKGFYHKHVTKLIEKLANEGVHFHMNESTQSITQHGQSYTVTTASGLNLQTHYVLDATGRIPNVTSIGLDTVGIVYSKKGIQVDEYMRTSVPHIYASGDVVDKTIPKLTPTATFESNYIASHILNPDQQPITYPAIPSVLYTLPRLANIGVSIEEAIQNDKYRVVDIPFGQRMAFEYKNETDAQMTIALDEANHLVGAAIYADDAADLINILVFIINQKLQAQDLNQMIFAFPGASSGVIDLLKEAMMTESL</sequence>
<dbReference type="InterPro" id="IPR036188">
    <property type="entry name" value="FAD/NAD-bd_sf"/>
</dbReference>
<feature type="binding site" evidence="5">
    <location>
        <position position="113"/>
    </location>
    <ligand>
        <name>FAD</name>
        <dbReference type="ChEBI" id="CHEBI:57692"/>
    </ligand>
</feature>
<feature type="binding site" evidence="5">
    <location>
        <begin position="172"/>
        <end position="179"/>
    </location>
    <ligand>
        <name>NAD(+)</name>
        <dbReference type="ChEBI" id="CHEBI:57540"/>
    </ligand>
</feature>
<dbReference type="PANTHER" id="PTHR22912">
    <property type="entry name" value="DISULFIDE OXIDOREDUCTASE"/>
    <property type="match status" value="1"/>
</dbReference>
<dbReference type="PANTHER" id="PTHR22912:SF217">
    <property type="entry name" value="DIHYDROLIPOYL DEHYDROGENASE"/>
    <property type="match status" value="1"/>
</dbReference>
<comment type="caution">
    <text evidence="9">The sequence shown here is derived from an EMBL/GenBank/DDBJ whole genome shotgun (WGS) entry which is preliminary data.</text>
</comment>
<dbReference type="InterPro" id="IPR016156">
    <property type="entry name" value="FAD/NAD-linked_Rdtase_dimer_sf"/>
</dbReference>
<name>A0AAX1RTM1_9STAP</name>
<keyword evidence="5" id="KW-0547">Nucleotide-binding</keyword>
<dbReference type="SUPFAM" id="SSF51905">
    <property type="entry name" value="FAD/NAD(P)-binding domain"/>
    <property type="match status" value="1"/>
</dbReference>
<comment type="cofactor">
    <cofactor evidence="5">
        <name>FAD</name>
        <dbReference type="ChEBI" id="CHEBI:57692"/>
    </cofactor>
    <text evidence="5">Binds 1 FAD per subunit.</text>
</comment>
<evidence type="ECO:0000256" key="4">
    <source>
        <dbReference type="ARBA" id="ARBA00023027"/>
    </source>
</evidence>
<dbReference type="Proteomes" id="UP000256337">
    <property type="component" value="Unassembled WGS sequence"/>
</dbReference>
<dbReference type="GO" id="GO:0004148">
    <property type="term" value="F:dihydrolipoyl dehydrogenase (NADH) activity"/>
    <property type="evidence" value="ECO:0007669"/>
    <property type="project" value="TreeGrafter"/>
</dbReference>
<dbReference type="PRINTS" id="PR00368">
    <property type="entry name" value="FADPNR"/>
</dbReference>
<proteinExistence type="inferred from homology"/>
<dbReference type="SUPFAM" id="SSF55424">
    <property type="entry name" value="FAD/NAD-linked reductases, dimerisation (C-terminal) domain"/>
    <property type="match status" value="1"/>
</dbReference>
<dbReference type="RefSeq" id="WP_115856115.1">
    <property type="nucleotide sequence ID" value="NZ_CAJUZR010000013.1"/>
</dbReference>
<comment type="similarity">
    <text evidence="1">Belongs to the class-I pyridine nucleotide-disulfide oxidoreductase family.</text>
</comment>
<dbReference type="InterPro" id="IPR023753">
    <property type="entry name" value="FAD/NAD-binding_dom"/>
</dbReference>
<keyword evidence="3 5" id="KW-0274">FAD</keyword>